<reference evidence="6" key="1">
    <citation type="submission" date="2020-12" db="EMBL/GenBank/DDBJ databases">
        <title>Genomic characterization of non-nitrogen-fixing Frankia strains.</title>
        <authorList>
            <person name="Carlos-Shanley C."/>
            <person name="Guerra T."/>
            <person name="Hahn D."/>
        </authorList>
    </citation>
    <scope>NUCLEOTIDE SEQUENCE</scope>
    <source>
        <strain evidence="6">CN6</strain>
    </source>
</reference>
<proteinExistence type="predicted"/>
<dbReference type="InterPro" id="IPR009057">
    <property type="entry name" value="Homeodomain-like_sf"/>
</dbReference>
<dbReference type="GO" id="GO:0000976">
    <property type="term" value="F:transcription cis-regulatory region binding"/>
    <property type="evidence" value="ECO:0007669"/>
    <property type="project" value="TreeGrafter"/>
</dbReference>
<evidence type="ECO:0000259" key="5">
    <source>
        <dbReference type="PROSITE" id="PS50977"/>
    </source>
</evidence>
<comment type="caution">
    <text evidence="6">The sequence shown here is derived from an EMBL/GenBank/DDBJ whole genome shotgun (WGS) entry which is preliminary data.</text>
</comment>
<dbReference type="PANTHER" id="PTHR30055:SF234">
    <property type="entry name" value="HTH-TYPE TRANSCRIPTIONAL REGULATOR BETI"/>
    <property type="match status" value="1"/>
</dbReference>
<keyword evidence="7" id="KW-1185">Reference proteome</keyword>
<dbReference type="AlphaFoldDB" id="A0A937RKG2"/>
<dbReference type="PRINTS" id="PR00455">
    <property type="entry name" value="HTHTETR"/>
</dbReference>
<dbReference type="InterPro" id="IPR001647">
    <property type="entry name" value="HTH_TetR"/>
</dbReference>
<feature type="DNA-binding region" description="H-T-H motif" evidence="4">
    <location>
        <begin position="39"/>
        <end position="58"/>
    </location>
</feature>
<evidence type="ECO:0000256" key="3">
    <source>
        <dbReference type="ARBA" id="ARBA00023163"/>
    </source>
</evidence>
<evidence type="ECO:0000313" key="7">
    <source>
        <dbReference type="Proteomes" id="UP000604475"/>
    </source>
</evidence>
<evidence type="ECO:0000256" key="4">
    <source>
        <dbReference type="PROSITE-ProRule" id="PRU00335"/>
    </source>
</evidence>
<keyword evidence="3" id="KW-0804">Transcription</keyword>
<name>A0A937RKG2_9ACTN</name>
<evidence type="ECO:0000256" key="1">
    <source>
        <dbReference type="ARBA" id="ARBA00023015"/>
    </source>
</evidence>
<protein>
    <submittedName>
        <fullName evidence="6">TetR family transcriptional regulator</fullName>
    </submittedName>
</protein>
<keyword evidence="1" id="KW-0805">Transcription regulation</keyword>
<dbReference type="Proteomes" id="UP000604475">
    <property type="component" value="Unassembled WGS sequence"/>
</dbReference>
<dbReference type="RefSeq" id="WP_203005043.1">
    <property type="nucleotide sequence ID" value="NZ_JADWYU010000230.1"/>
</dbReference>
<dbReference type="GO" id="GO:0003700">
    <property type="term" value="F:DNA-binding transcription factor activity"/>
    <property type="evidence" value="ECO:0007669"/>
    <property type="project" value="TreeGrafter"/>
</dbReference>
<gene>
    <name evidence="6" type="ORF">I7412_13005</name>
</gene>
<dbReference type="EMBL" id="JAEACQ010000169">
    <property type="protein sequence ID" value="MBL7628073.1"/>
    <property type="molecule type" value="Genomic_DNA"/>
</dbReference>
<dbReference type="SUPFAM" id="SSF46689">
    <property type="entry name" value="Homeodomain-like"/>
    <property type="match status" value="1"/>
</dbReference>
<organism evidence="6 7">
    <name type="scientific">Frankia nepalensis</name>
    <dbReference type="NCBI Taxonomy" id="1836974"/>
    <lineage>
        <taxon>Bacteria</taxon>
        <taxon>Bacillati</taxon>
        <taxon>Actinomycetota</taxon>
        <taxon>Actinomycetes</taxon>
        <taxon>Frankiales</taxon>
        <taxon>Frankiaceae</taxon>
        <taxon>Frankia</taxon>
    </lineage>
</organism>
<feature type="domain" description="HTH tetR-type" evidence="5">
    <location>
        <begin position="16"/>
        <end position="76"/>
    </location>
</feature>
<dbReference type="Pfam" id="PF00440">
    <property type="entry name" value="TetR_N"/>
    <property type="match status" value="1"/>
</dbReference>
<dbReference type="InterPro" id="IPR050109">
    <property type="entry name" value="HTH-type_TetR-like_transc_reg"/>
</dbReference>
<evidence type="ECO:0000313" key="6">
    <source>
        <dbReference type="EMBL" id="MBL7628073.1"/>
    </source>
</evidence>
<dbReference type="SUPFAM" id="SSF48498">
    <property type="entry name" value="Tetracyclin repressor-like, C-terminal domain"/>
    <property type="match status" value="1"/>
</dbReference>
<dbReference type="Gene3D" id="1.10.357.10">
    <property type="entry name" value="Tetracycline Repressor, domain 2"/>
    <property type="match status" value="1"/>
</dbReference>
<dbReference type="InterPro" id="IPR036271">
    <property type="entry name" value="Tet_transcr_reg_TetR-rel_C_sf"/>
</dbReference>
<evidence type="ECO:0000256" key="2">
    <source>
        <dbReference type="ARBA" id="ARBA00023125"/>
    </source>
</evidence>
<dbReference type="PROSITE" id="PS50977">
    <property type="entry name" value="HTH_TETR_2"/>
    <property type="match status" value="1"/>
</dbReference>
<sequence length="202" mass="22888">MLEERTKPHAREAQRLETRQRVFDAAIAEYKRSGMAEADIGAIATAAGVARGTFYFHFPTKEHVLAELDHSEQERMAKQLSRFLASPRDLPAVFDEVVRLVTAIERRLGKVLFRDVLAYHFSPARPTSADWTEYPVILLVIRAIEQARDRGEIYPEADVRHSAFFFLVGLYGLLIAVTGSQSDRTTILRNFVATVLRGLESR</sequence>
<accession>A0A937RKG2</accession>
<keyword evidence="2 4" id="KW-0238">DNA-binding</keyword>
<dbReference type="PANTHER" id="PTHR30055">
    <property type="entry name" value="HTH-TYPE TRANSCRIPTIONAL REGULATOR RUTR"/>
    <property type="match status" value="1"/>
</dbReference>